<dbReference type="EMBL" id="JAAGNN010000012">
    <property type="protein sequence ID" value="KAF4082575.1"/>
    <property type="molecule type" value="Genomic_DNA"/>
</dbReference>
<accession>A0A7J6AI04</accession>
<keyword evidence="4" id="KW-1185">Reference proteome</keyword>
<comment type="caution">
    <text evidence="3">The sequence shown here is derived from an EMBL/GenBank/DDBJ whole genome shotgun (WGS) entry which is preliminary data.</text>
</comment>
<dbReference type="AlphaFoldDB" id="A0A7J6AI04"/>
<dbReference type="InterPro" id="IPR057400">
    <property type="entry name" value="ADGRF3/5_N"/>
</dbReference>
<feature type="non-terminal residue" evidence="3">
    <location>
        <position position="335"/>
    </location>
</feature>
<dbReference type="SUPFAM" id="SSF82671">
    <property type="entry name" value="SEA domain"/>
    <property type="match status" value="1"/>
</dbReference>
<feature type="domain" description="SEA" evidence="2">
    <location>
        <begin position="179"/>
        <end position="296"/>
    </location>
</feature>
<dbReference type="Pfam" id="PF01390">
    <property type="entry name" value="SEA"/>
    <property type="match status" value="1"/>
</dbReference>
<dbReference type="PROSITE" id="PS50024">
    <property type="entry name" value="SEA"/>
    <property type="match status" value="1"/>
</dbReference>
<feature type="region of interest" description="Disordered" evidence="1">
    <location>
        <begin position="118"/>
        <end position="148"/>
    </location>
</feature>
<evidence type="ECO:0000259" key="2">
    <source>
        <dbReference type="PROSITE" id="PS50024"/>
    </source>
</evidence>
<gene>
    <name evidence="3" type="ORF">AMELA_G00153220</name>
</gene>
<feature type="compositionally biased region" description="Polar residues" evidence="1">
    <location>
        <begin position="118"/>
        <end position="138"/>
    </location>
</feature>
<feature type="non-terminal residue" evidence="3">
    <location>
        <position position="1"/>
    </location>
</feature>
<protein>
    <recommendedName>
        <fullName evidence="2">SEA domain-containing protein</fullName>
    </recommendedName>
</protein>
<evidence type="ECO:0000313" key="4">
    <source>
        <dbReference type="Proteomes" id="UP000593565"/>
    </source>
</evidence>
<dbReference type="InterPro" id="IPR000082">
    <property type="entry name" value="SEA_dom"/>
</dbReference>
<dbReference type="InterPro" id="IPR036364">
    <property type="entry name" value="SEA_dom_sf"/>
</dbReference>
<dbReference type="Gene3D" id="3.30.70.960">
    <property type="entry name" value="SEA domain"/>
    <property type="match status" value="1"/>
</dbReference>
<evidence type="ECO:0000313" key="3">
    <source>
        <dbReference type="EMBL" id="KAF4082575.1"/>
    </source>
</evidence>
<name>A0A7J6AI04_AMEME</name>
<organism evidence="3 4">
    <name type="scientific">Ameiurus melas</name>
    <name type="common">Black bullhead</name>
    <name type="synonym">Silurus melas</name>
    <dbReference type="NCBI Taxonomy" id="219545"/>
    <lineage>
        <taxon>Eukaryota</taxon>
        <taxon>Metazoa</taxon>
        <taxon>Chordata</taxon>
        <taxon>Craniata</taxon>
        <taxon>Vertebrata</taxon>
        <taxon>Euteleostomi</taxon>
        <taxon>Actinopterygii</taxon>
        <taxon>Neopterygii</taxon>
        <taxon>Teleostei</taxon>
        <taxon>Ostariophysi</taxon>
        <taxon>Siluriformes</taxon>
        <taxon>Ictaluridae</taxon>
        <taxon>Ameiurus</taxon>
    </lineage>
</organism>
<dbReference type="Pfam" id="PF25387">
    <property type="entry name" value="ADGRF3_N"/>
    <property type="match status" value="1"/>
</dbReference>
<dbReference type="Proteomes" id="UP000593565">
    <property type="component" value="Unassembled WGS sequence"/>
</dbReference>
<proteinExistence type="predicted"/>
<reference evidence="3 4" key="1">
    <citation type="submission" date="2020-02" db="EMBL/GenBank/DDBJ databases">
        <title>A chromosome-scale genome assembly of the black bullhead catfish (Ameiurus melas).</title>
        <authorList>
            <person name="Wen M."/>
            <person name="Zham M."/>
            <person name="Cabau C."/>
            <person name="Klopp C."/>
            <person name="Donnadieu C."/>
            <person name="Roques C."/>
            <person name="Bouchez O."/>
            <person name="Lampietro C."/>
            <person name="Jouanno E."/>
            <person name="Herpin A."/>
            <person name="Louis A."/>
            <person name="Berthelot C."/>
            <person name="Parey E."/>
            <person name="Roest-Crollius H."/>
            <person name="Braasch I."/>
            <person name="Postlethwait J."/>
            <person name="Robinson-Rechavi M."/>
            <person name="Echchiki A."/>
            <person name="Begum T."/>
            <person name="Montfort J."/>
            <person name="Schartl M."/>
            <person name="Bobe J."/>
            <person name="Guiguen Y."/>
        </authorList>
    </citation>
    <scope>NUCLEOTIDE SEQUENCE [LARGE SCALE GENOMIC DNA]</scope>
    <source>
        <strain evidence="3">M_S1</strain>
        <tissue evidence="3">Blood</tissue>
    </source>
</reference>
<sequence>AEYLIEIEIDTIDVTIVNQLRGILQAHSLPTINSNISVTDVNITTVCSLNGTEYQCRCEVPYFWPCEKCKLFGSCGNDTNSSCDCINALPNDGHFCQPINELTNNSICQAVTTAPPLSTTTESKATNRTTAAPSIQTPTNRTTATASIQTTTIRTTAPSSIQTTTNGNTTTPSIQTTTTAGIQVLSFSLTINEVFDSALSDQSSEKFKTYKQKISRSIDNSYRNVHSYEPNSATVTAFRPGSVITDFTISTTSATLDLASANQDLASSLRLQGFNVSDNAFSQSVKDGLYESSGNIYPGTNLTLTCNPPVNNSIQWTLDGKPIAVNSNNTLQLDN</sequence>
<feature type="compositionally biased region" description="Low complexity" evidence="1">
    <location>
        <begin position="139"/>
        <end position="148"/>
    </location>
</feature>
<evidence type="ECO:0000256" key="1">
    <source>
        <dbReference type="SAM" id="MobiDB-lite"/>
    </source>
</evidence>